<dbReference type="PANTHER" id="PTHR33375">
    <property type="entry name" value="CHROMOSOME-PARTITIONING PROTEIN PARB-RELATED"/>
    <property type="match status" value="1"/>
</dbReference>
<dbReference type="SMART" id="SM00470">
    <property type="entry name" value="ParB"/>
    <property type="match status" value="1"/>
</dbReference>
<keyword evidence="3" id="KW-0238">DNA-binding</keyword>
<reference evidence="5 6" key="1">
    <citation type="journal article" date="2019" name="ISME J.">
        <title>Genome analyses of uncultured TG2/ZB3 bacteria in 'Margulisbacteria' specifically attached to ectosymbiotic spirochetes of protists in the termite gut.</title>
        <authorList>
            <person name="Utami Y.D."/>
            <person name="Kuwahara H."/>
            <person name="Igai K."/>
            <person name="Murakami T."/>
            <person name="Sugaya K."/>
            <person name="Morikawa T."/>
            <person name="Nagura Y."/>
            <person name="Yuki M."/>
            <person name="Deevong P."/>
            <person name="Inoue T."/>
            <person name="Kihara K."/>
            <person name="Lo N."/>
            <person name="Yamada A."/>
            <person name="Ohkuma M."/>
            <person name="Hongoh Y."/>
        </authorList>
    </citation>
    <scope>NUCLEOTIDE SEQUENCE [LARGE SCALE GENOMIC DNA]</scope>
    <source>
        <strain evidence="5">NkOx7-02</strain>
    </source>
</reference>
<comment type="similarity">
    <text evidence="1">Belongs to the ParB family.</text>
</comment>
<dbReference type="AlphaFoldDB" id="A0A388TIS8"/>
<accession>A0A388TIS8</accession>
<evidence type="ECO:0000313" key="6">
    <source>
        <dbReference type="Proteomes" id="UP000275925"/>
    </source>
</evidence>
<dbReference type="InterPro" id="IPR050336">
    <property type="entry name" value="Chromosome_partition/occlusion"/>
</dbReference>
<proteinExistence type="inferred from homology"/>
<dbReference type="GO" id="GO:0007059">
    <property type="term" value="P:chromosome segregation"/>
    <property type="evidence" value="ECO:0007669"/>
    <property type="project" value="UniProtKB-KW"/>
</dbReference>
<dbReference type="FunFam" id="1.10.10.2830:FF:000001">
    <property type="entry name" value="Chromosome partitioning protein ParB"/>
    <property type="match status" value="1"/>
</dbReference>
<dbReference type="FunFam" id="3.90.1530.30:FF:000001">
    <property type="entry name" value="Chromosome partitioning protein ParB"/>
    <property type="match status" value="1"/>
</dbReference>
<dbReference type="InterPro" id="IPR057240">
    <property type="entry name" value="ParB_dimer_C"/>
</dbReference>
<dbReference type="Proteomes" id="UP000275925">
    <property type="component" value="Unassembled WGS sequence"/>
</dbReference>
<dbReference type="InterPro" id="IPR004437">
    <property type="entry name" value="ParB/RepB/Spo0J"/>
</dbReference>
<dbReference type="InterPro" id="IPR001387">
    <property type="entry name" value="Cro/C1-type_HTH"/>
</dbReference>
<dbReference type="Pfam" id="PF02195">
    <property type="entry name" value="ParB_N"/>
    <property type="match status" value="1"/>
</dbReference>
<evidence type="ECO:0000256" key="1">
    <source>
        <dbReference type="ARBA" id="ARBA00006295"/>
    </source>
</evidence>
<protein>
    <submittedName>
        <fullName evidence="5">Chromosome partitioning protein ParB</fullName>
    </submittedName>
</protein>
<dbReference type="SUPFAM" id="SSF109709">
    <property type="entry name" value="KorB DNA-binding domain-like"/>
    <property type="match status" value="1"/>
</dbReference>
<sequence length="307" mass="33901">MAFNKGLGRGLSEMLSASGASAQRDAATVAAALGKGGEPSPQALFGRTIIYIAIGDIVPNPRQPRKYFDDSSLTELSASIKAHGVIQPLIVRKKENHYELVAGERRWRAAKMAQLNSVPALVKSFADDVSLEQAIVENVQREDLHALEEAESYLLLMKEFGLTQEQVAEKVGKARSSVANSLRLNELALEVKESLRENEITAGHARAILAAGAATEQIKVWKQILLNKLNVREAESLTGKKNKEKKVKDEQTKKSVELMDMERKLTEKFATKIDLSGTEQKGSIAIKYFSRDDLERIYALLLTNEVI</sequence>
<name>A0A388TIS8_9BACT</name>
<dbReference type="InterPro" id="IPR003115">
    <property type="entry name" value="ParB_N"/>
</dbReference>
<dbReference type="InterPro" id="IPR041468">
    <property type="entry name" value="HTH_ParB/Spo0J"/>
</dbReference>
<dbReference type="InterPro" id="IPR036086">
    <property type="entry name" value="ParB/Sulfiredoxin_sf"/>
</dbReference>
<dbReference type="PROSITE" id="PS50943">
    <property type="entry name" value="HTH_CROC1"/>
    <property type="match status" value="1"/>
</dbReference>
<dbReference type="EMBL" id="BGZO01000056">
    <property type="protein sequence ID" value="GBR76855.1"/>
    <property type="molecule type" value="Genomic_DNA"/>
</dbReference>
<dbReference type="NCBIfam" id="TIGR00180">
    <property type="entry name" value="parB_part"/>
    <property type="match status" value="1"/>
</dbReference>
<dbReference type="GO" id="GO:0005694">
    <property type="term" value="C:chromosome"/>
    <property type="evidence" value="ECO:0007669"/>
    <property type="project" value="TreeGrafter"/>
</dbReference>
<dbReference type="CDD" id="cd16393">
    <property type="entry name" value="SPO0J_N"/>
    <property type="match status" value="1"/>
</dbReference>
<evidence type="ECO:0000256" key="2">
    <source>
        <dbReference type="ARBA" id="ARBA00022829"/>
    </source>
</evidence>
<dbReference type="PANTHER" id="PTHR33375:SF1">
    <property type="entry name" value="CHROMOSOME-PARTITIONING PROTEIN PARB-RELATED"/>
    <property type="match status" value="1"/>
</dbReference>
<comment type="caution">
    <text evidence="5">The sequence shown here is derived from an EMBL/GenBank/DDBJ whole genome shotgun (WGS) entry which is preliminary data.</text>
</comment>
<dbReference type="Pfam" id="PF17762">
    <property type="entry name" value="HTH_ParB"/>
    <property type="match status" value="1"/>
</dbReference>
<evidence type="ECO:0000259" key="4">
    <source>
        <dbReference type="PROSITE" id="PS50943"/>
    </source>
</evidence>
<feature type="domain" description="HTH cro/C1-type" evidence="4">
    <location>
        <begin position="156"/>
        <end position="180"/>
    </location>
</feature>
<dbReference type="Pfam" id="PF23552">
    <property type="entry name" value="ParB_C"/>
    <property type="match status" value="1"/>
</dbReference>
<dbReference type="GO" id="GO:0003677">
    <property type="term" value="F:DNA binding"/>
    <property type="evidence" value="ECO:0007669"/>
    <property type="project" value="UniProtKB-KW"/>
</dbReference>
<evidence type="ECO:0000256" key="3">
    <source>
        <dbReference type="ARBA" id="ARBA00023125"/>
    </source>
</evidence>
<organism evidence="5 6">
    <name type="scientific">Candidatus Termititenax persephonae</name>
    <dbReference type="NCBI Taxonomy" id="2218525"/>
    <lineage>
        <taxon>Bacteria</taxon>
        <taxon>Bacillati</taxon>
        <taxon>Candidatus Margulisiibacteriota</taxon>
        <taxon>Candidatus Termititenacia</taxon>
        <taxon>Candidatus Termititenacales</taxon>
        <taxon>Candidatus Termititenacaceae</taxon>
        <taxon>Candidatus Termititenax</taxon>
    </lineage>
</organism>
<dbReference type="SUPFAM" id="SSF110849">
    <property type="entry name" value="ParB/Sulfiredoxin"/>
    <property type="match status" value="1"/>
</dbReference>
<dbReference type="Gene3D" id="1.10.10.2830">
    <property type="match status" value="1"/>
</dbReference>
<dbReference type="Gene3D" id="3.90.1530.30">
    <property type="match status" value="1"/>
</dbReference>
<evidence type="ECO:0000313" key="5">
    <source>
        <dbReference type="EMBL" id="GBR76855.1"/>
    </source>
</evidence>
<keyword evidence="2" id="KW-0159">Chromosome partition</keyword>
<gene>
    <name evidence="5" type="primary">parB</name>
    <name evidence="5" type="ORF">NO2_1343</name>
</gene>
<keyword evidence="6" id="KW-1185">Reference proteome</keyword>